<evidence type="ECO:0000256" key="1">
    <source>
        <dbReference type="SAM" id="MobiDB-lite"/>
    </source>
</evidence>
<feature type="compositionally biased region" description="Basic and acidic residues" evidence="1">
    <location>
        <begin position="227"/>
        <end position="237"/>
    </location>
</feature>
<feature type="transmembrane region" description="Helical" evidence="2">
    <location>
        <begin position="21"/>
        <end position="46"/>
    </location>
</feature>
<dbReference type="GeneID" id="36567390"/>
<reference evidence="3" key="1">
    <citation type="submission" date="2018-03" db="EMBL/GenBank/DDBJ databases">
        <title>Candida pseudohaemulonii genome assembly and annotation.</title>
        <authorList>
            <person name="Munoz J.F."/>
            <person name="Gade L.G."/>
            <person name="Chow N.A."/>
            <person name="Litvintseva A.P."/>
            <person name="Loparev V.N."/>
            <person name="Cuomo C.A."/>
        </authorList>
    </citation>
    <scope>NUCLEOTIDE SEQUENCE [LARGE SCALE GENOMIC DNA]</scope>
    <source>
        <strain evidence="3">B12108</strain>
    </source>
</reference>
<dbReference type="AlphaFoldDB" id="A0A2P7YKN5"/>
<accession>A0A2P7YKN5</accession>
<feature type="region of interest" description="Disordered" evidence="1">
    <location>
        <begin position="268"/>
        <end position="345"/>
    </location>
</feature>
<dbReference type="RefSeq" id="XP_024712634.1">
    <property type="nucleotide sequence ID" value="XM_024859332.1"/>
</dbReference>
<keyword evidence="2" id="KW-0472">Membrane</keyword>
<feature type="compositionally biased region" description="Polar residues" evidence="1">
    <location>
        <begin position="290"/>
        <end position="306"/>
    </location>
</feature>
<feature type="transmembrane region" description="Helical" evidence="2">
    <location>
        <begin position="134"/>
        <end position="153"/>
    </location>
</feature>
<keyword evidence="2" id="KW-1133">Transmembrane helix</keyword>
<feature type="compositionally biased region" description="Basic and acidic residues" evidence="1">
    <location>
        <begin position="320"/>
        <end position="330"/>
    </location>
</feature>
<keyword evidence="4" id="KW-1185">Reference proteome</keyword>
<proteinExistence type="predicted"/>
<sequence length="345" mass="37671">MNIRYSKLMPPREPEKSTIDKLTYVACVVHVVWRLAILAFLGWLAFSSTSTLALNLNDLVSQQGTSTSVSTHSLTNQQISTDNFISFAKATNLGTEYLSSTSESTPPVPKLPLAQVMKSIQETLTLDNSQFGKYILPTSLSIFVHYVLDGFALESCYNRSAHAKFLLYGYHFTWIEMIVVSVFIAAGCKSSPGVSMYSAFLFYLCFMNFNYHMAAAETVARTPAEGSKLDEEGKVGDNPDSDDTASNNKSGPRGDIVTIHEQNNYHFNQHFHPPWEHARPRVAPFAPGTSAPSGQGTSQGNASTASPEAATGASETIQDDGSHESYERFGGRVTSPNQAPQQNST</sequence>
<gene>
    <name evidence="3" type="ORF">C7M61_004002</name>
</gene>
<evidence type="ECO:0000313" key="3">
    <source>
        <dbReference type="EMBL" id="PSK36529.1"/>
    </source>
</evidence>
<dbReference type="VEuPathDB" id="FungiDB:C7M61_004002"/>
<feature type="compositionally biased region" description="Polar residues" evidence="1">
    <location>
        <begin position="334"/>
        <end position="345"/>
    </location>
</feature>
<protein>
    <submittedName>
        <fullName evidence="3">Uncharacterized protein</fullName>
    </submittedName>
</protein>
<dbReference type="EMBL" id="PYFQ01000011">
    <property type="protein sequence ID" value="PSK36529.1"/>
    <property type="molecule type" value="Genomic_DNA"/>
</dbReference>
<dbReference type="Proteomes" id="UP000241107">
    <property type="component" value="Unassembled WGS sequence"/>
</dbReference>
<organism evidence="3 4">
    <name type="scientific">Candidozyma pseudohaemuli</name>
    <dbReference type="NCBI Taxonomy" id="418784"/>
    <lineage>
        <taxon>Eukaryota</taxon>
        <taxon>Fungi</taxon>
        <taxon>Dikarya</taxon>
        <taxon>Ascomycota</taxon>
        <taxon>Saccharomycotina</taxon>
        <taxon>Pichiomycetes</taxon>
        <taxon>Metschnikowiaceae</taxon>
        <taxon>Candidozyma</taxon>
    </lineage>
</organism>
<dbReference type="OrthoDB" id="10561576at2759"/>
<feature type="region of interest" description="Disordered" evidence="1">
    <location>
        <begin position="224"/>
        <end position="256"/>
    </location>
</feature>
<feature type="transmembrane region" description="Helical" evidence="2">
    <location>
        <begin position="193"/>
        <end position="211"/>
    </location>
</feature>
<evidence type="ECO:0000313" key="4">
    <source>
        <dbReference type="Proteomes" id="UP000241107"/>
    </source>
</evidence>
<comment type="caution">
    <text evidence="3">The sequence shown here is derived from an EMBL/GenBank/DDBJ whole genome shotgun (WGS) entry which is preliminary data.</text>
</comment>
<evidence type="ECO:0000256" key="2">
    <source>
        <dbReference type="SAM" id="Phobius"/>
    </source>
</evidence>
<feature type="transmembrane region" description="Helical" evidence="2">
    <location>
        <begin position="165"/>
        <end position="187"/>
    </location>
</feature>
<keyword evidence="2" id="KW-0812">Transmembrane</keyword>
<name>A0A2P7YKN5_9ASCO</name>